<proteinExistence type="predicted"/>
<protein>
    <submittedName>
        <fullName evidence="2">Uncharacterized protein</fullName>
    </submittedName>
</protein>
<evidence type="ECO:0000256" key="1">
    <source>
        <dbReference type="SAM" id="MobiDB-lite"/>
    </source>
</evidence>
<organism evidence="2 3">
    <name type="scientific">Polarella glacialis</name>
    <name type="common">Dinoflagellate</name>
    <dbReference type="NCBI Taxonomy" id="89957"/>
    <lineage>
        <taxon>Eukaryota</taxon>
        <taxon>Sar</taxon>
        <taxon>Alveolata</taxon>
        <taxon>Dinophyceae</taxon>
        <taxon>Suessiales</taxon>
        <taxon>Suessiaceae</taxon>
        <taxon>Polarella</taxon>
    </lineage>
</organism>
<gene>
    <name evidence="2" type="ORF">PGLA2088_LOCUS9889</name>
</gene>
<comment type="caution">
    <text evidence="2">The sequence shown here is derived from an EMBL/GenBank/DDBJ whole genome shotgun (WGS) entry which is preliminary data.</text>
</comment>
<dbReference type="EMBL" id="CAJNNW010011030">
    <property type="protein sequence ID" value="CAE8652686.1"/>
    <property type="molecule type" value="Genomic_DNA"/>
</dbReference>
<evidence type="ECO:0000313" key="3">
    <source>
        <dbReference type="Proteomes" id="UP000626109"/>
    </source>
</evidence>
<sequence>MIQFLDGPPFSELRLQACVSQGDELVSENLRLRSEAAAVQKLEATYHGASWLDAFKLAELAEHLKLEGYASSNYAELRQAAEHCERLRSLRILGAMEIPSDRNGAVRQHPAQLRVAKAGCSGSEEGAEEIRHEETDVPSVEVSGETGTKQTLPEWERLPEARDLDPRCPKSRQSFELTIGASLDCLNELPAASLEDAALTKPDALKKGDMRLG</sequence>
<evidence type="ECO:0000313" key="2">
    <source>
        <dbReference type="EMBL" id="CAE8652686.1"/>
    </source>
</evidence>
<reference evidence="2" key="1">
    <citation type="submission" date="2021-02" db="EMBL/GenBank/DDBJ databases">
        <authorList>
            <person name="Dougan E. K."/>
            <person name="Rhodes N."/>
            <person name="Thang M."/>
            <person name="Chan C."/>
        </authorList>
    </citation>
    <scope>NUCLEOTIDE SEQUENCE</scope>
</reference>
<name>A0A813ILB9_POLGL</name>
<accession>A0A813ILB9</accession>
<feature type="region of interest" description="Disordered" evidence="1">
    <location>
        <begin position="124"/>
        <end position="150"/>
    </location>
</feature>
<dbReference type="Proteomes" id="UP000626109">
    <property type="component" value="Unassembled WGS sequence"/>
</dbReference>
<dbReference type="AlphaFoldDB" id="A0A813ILB9"/>